<dbReference type="Proteomes" id="UP001558652">
    <property type="component" value="Unassembled WGS sequence"/>
</dbReference>
<protein>
    <submittedName>
        <fullName evidence="1">Uncharacterized protein</fullName>
    </submittedName>
</protein>
<reference evidence="1 2" key="1">
    <citation type="submission" date="2024-07" db="EMBL/GenBank/DDBJ databases">
        <title>Chromosome-level genome assembly of the water stick insect Ranatra chinensis (Heteroptera: Nepidae).</title>
        <authorList>
            <person name="Liu X."/>
        </authorList>
    </citation>
    <scope>NUCLEOTIDE SEQUENCE [LARGE SCALE GENOMIC DNA]</scope>
    <source>
        <strain evidence="1">Cailab_2021Rc</strain>
        <tissue evidence="1">Muscle</tissue>
    </source>
</reference>
<name>A0ABD0XUM1_9HEMI</name>
<keyword evidence="2" id="KW-1185">Reference proteome</keyword>
<evidence type="ECO:0000313" key="1">
    <source>
        <dbReference type="EMBL" id="KAL1110175.1"/>
    </source>
</evidence>
<organism evidence="1 2">
    <name type="scientific">Ranatra chinensis</name>
    <dbReference type="NCBI Taxonomy" id="642074"/>
    <lineage>
        <taxon>Eukaryota</taxon>
        <taxon>Metazoa</taxon>
        <taxon>Ecdysozoa</taxon>
        <taxon>Arthropoda</taxon>
        <taxon>Hexapoda</taxon>
        <taxon>Insecta</taxon>
        <taxon>Pterygota</taxon>
        <taxon>Neoptera</taxon>
        <taxon>Paraneoptera</taxon>
        <taxon>Hemiptera</taxon>
        <taxon>Heteroptera</taxon>
        <taxon>Panheteroptera</taxon>
        <taxon>Nepomorpha</taxon>
        <taxon>Nepidae</taxon>
        <taxon>Ranatrinae</taxon>
        <taxon>Ranatra</taxon>
    </lineage>
</organism>
<evidence type="ECO:0000313" key="2">
    <source>
        <dbReference type="Proteomes" id="UP001558652"/>
    </source>
</evidence>
<dbReference type="EMBL" id="JBFDAA010000023">
    <property type="protein sequence ID" value="KAL1110175.1"/>
    <property type="molecule type" value="Genomic_DNA"/>
</dbReference>
<gene>
    <name evidence="1" type="ORF">AAG570_008252</name>
</gene>
<comment type="caution">
    <text evidence="1">The sequence shown here is derived from an EMBL/GenBank/DDBJ whole genome shotgun (WGS) entry which is preliminary data.</text>
</comment>
<accession>A0ABD0XUM1</accession>
<sequence length="167" mass="17796">MSSVSVPSNSFVYVQPKVVDTVGGRNQDVVELNGWDRILSVKARVIDFVNGGVEVTTHITTVTNLDLPTPLASSTSFLGVAAWSACRDSIRPAPLAIPPVELRDPALSGSVDTPVHRRRHQASKTCSPACATSAPGECLTPFNLTARTSHCRNPVDRRGHRVSSPGT</sequence>
<dbReference type="AlphaFoldDB" id="A0ABD0XUM1"/>
<proteinExistence type="predicted"/>